<sequence>MHYFIEYRIKDSKLFWSQWEKAQGALPKDCHFIQAYSSKDMGFCIGVWQAGSEKMLRAFTKEYFSLCATCRCHEIDEYHVEGEPLRDVG</sequence>
<proteinExistence type="predicted"/>
<name>A0A2A4YEF3_UNCAE</name>
<dbReference type="AlphaFoldDB" id="A0A2A4YEF3"/>
<accession>A0A2A4YEF3</accession>
<protein>
    <recommendedName>
        <fullName evidence="3">NIPSNAP domain-containing protein</fullName>
    </recommendedName>
</protein>
<evidence type="ECO:0000313" key="1">
    <source>
        <dbReference type="EMBL" id="PCI93216.1"/>
    </source>
</evidence>
<dbReference type="Proteomes" id="UP000217838">
    <property type="component" value="Unassembled WGS sequence"/>
</dbReference>
<reference evidence="2" key="1">
    <citation type="submission" date="2017-08" db="EMBL/GenBank/DDBJ databases">
        <title>A dynamic microbial community with high functional redundancy inhabits the cold, oxic subseafloor aquifer.</title>
        <authorList>
            <person name="Tully B.J."/>
            <person name="Wheat C.G."/>
            <person name="Glazer B.T."/>
            <person name="Huber J.A."/>
        </authorList>
    </citation>
    <scope>NUCLEOTIDE SEQUENCE [LARGE SCALE GENOMIC DNA]</scope>
</reference>
<evidence type="ECO:0008006" key="3">
    <source>
        <dbReference type="Google" id="ProtNLM"/>
    </source>
</evidence>
<comment type="caution">
    <text evidence="1">The sequence shown here is derived from an EMBL/GenBank/DDBJ whole genome shotgun (WGS) entry which is preliminary data.</text>
</comment>
<organism evidence="1 2">
    <name type="scientific">Aerophobetes bacterium</name>
    <dbReference type="NCBI Taxonomy" id="2030807"/>
    <lineage>
        <taxon>Bacteria</taxon>
        <taxon>Candidatus Aerophobota</taxon>
    </lineage>
</organism>
<dbReference type="EMBL" id="NVUU01000068">
    <property type="protein sequence ID" value="PCI93216.1"/>
    <property type="molecule type" value="Genomic_DNA"/>
</dbReference>
<evidence type="ECO:0000313" key="2">
    <source>
        <dbReference type="Proteomes" id="UP000217838"/>
    </source>
</evidence>
<gene>
    <name evidence="1" type="ORF">COB11_05700</name>
</gene>